<keyword evidence="7" id="KW-1185">Reference proteome</keyword>
<dbReference type="NCBIfam" id="TIGR01046">
    <property type="entry name" value="uS10_euk_arch"/>
    <property type="match status" value="1"/>
</dbReference>
<reference evidence="6" key="1">
    <citation type="submission" date="2013-04" db="EMBL/GenBank/DDBJ databases">
        <title>The Genome Sequence of Fonticula alba ATCC 38817.</title>
        <authorList>
            <consortium name="The Broad Institute Genomics Platform"/>
            <person name="Russ C."/>
            <person name="Cuomo C."/>
            <person name="Burger G."/>
            <person name="Gray M.W."/>
            <person name="Holland P.W.H."/>
            <person name="King N."/>
            <person name="Lang F.B.F."/>
            <person name="Roger A.J."/>
            <person name="Ruiz-Trillo I."/>
            <person name="Brown M."/>
            <person name="Walker B."/>
            <person name="Young S."/>
            <person name="Zeng Q."/>
            <person name="Gargeya S."/>
            <person name="Fitzgerald M."/>
            <person name="Haas B."/>
            <person name="Abouelleil A."/>
            <person name="Allen A.W."/>
            <person name="Alvarado L."/>
            <person name="Arachchi H.M."/>
            <person name="Berlin A.M."/>
            <person name="Chapman S.B."/>
            <person name="Gainer-Dewar J."/>
            <person name="Goldberg J."/>
            <person name="Griggs A."/>
            <person name="Gujja S."/>
            <person name="Hansen M."/>
            <person name="Howarth C."/>
            <person name="Imamovic A."/>
            <person name="Ireland A."/>
            <person name="Larimer J."/>
            <person name="McCowan C."/>
            <person name="Murphy C."/>
            <person name="Pearson M."/>
            <person name="Poon T.W."/>
            <person name="Priest M."/>
            <person name="Roberts A."/>
            <person name="Saif S."/>
            <person name="Shea T."/>
            <person name="Sisk P."/>
            <person name="Sykes S."/>
            <person name="Wortman J."/>
            <person name="Nusbaum C."/>
            <person name="Birren B."/>
        </authorList>
    </citation>
    <scope>NUCLEOTIDE SEQUENCE [LARGE SCALE GENOMIC DNA]</scope>
    <source>
        <strain evidence="6">ATCC 38817</strain>
    </source>
</reference>
<dbReference type="AlphaFoldDB" id="A0A058ZG45"/>
<gene>
    <name evidence="6" type="ORF">H696_00468</name>
</gene>
<dbReference type="GO" id="GO:0006412">
    <property type="term" value="P:translation"/>
    <property type="evidence" value="ECO:0007669"/>
    <property type="project" value="InterPro"/>
</dbReference>
<name>A0A058ZG45_FONAL</name>
<dbReference type="GO" id="GO:0003735">
    <property type="term" value="F:structural constituent of ribosome"/>
    <property type="evidence" value="ECO:0007669"/>
    <property type="project" value="InterPro"/>
</dbReference>
<dbReference type="OMA" id="IHKRVIH"/>
<organism evidence="6">
    <name type="scientific">Fonticula alba</name>
    <name type="common">Slime mold</name>
    <dbReference type="NCBI Taxonomy" id="691883"/>
    <lineage>
        <taxon>Eukaryota</taxon>
        <taxon>Rotosphaerida</taxon>
        <taxon>Fonticulaceae</taxon>
        <taxon>Fonticula</taxon>
    </lineage>
</organism>
<keyword evidence="2 6" id="KW-0689">Ribosomal protein</keyword>
<dbReference type="InterPro" id="IPR027486">
    <property type="entry name" value="Ribosomal_uS10_dom"/>
</dbReference>
<dbReference type="InterPro" id="IPR001848">
    <property type="entry name" value="Ribosomal_uS10"/>
</dbReference>
<evidence type="ECO:0000256" key="3">
    <source>
        <dbReference type="ARBA" id="ARBA00023274"/>
    </source>
</evidence>
<keyword evidence="3" id="KW-0687">Ribonucleoprotein</keyword>
<dbReference type="Proteomes" id="UP000030693">
    <property type="component" value="Unassembled WGS sequence"/>
</dbReference>
<dbReference type="RefSeq" id="XP_009492599.1">
    <property type="nucleotide sequence ID" value="XM_009494324.1"/>
</dbReference>
<sequence length="123" mass="13596">MSAVAATKPGFEAPTALPTTIRITITSTDVKKAERVCRDLLQKIKTRDSIAFKGPMRMPTKVLRLTTRKTPNGQGSKTWDKFEMRIHKRVIDITATITEARTVTNVNIESGVNVEVTVPKTTA</sequence>
<evidence type="ECO:0000313" key="7">
    <source>
        <dbReference type="Proteomes" id="UP000030693"/>
    </source>
</evidence>
<dbReference type="Pfam" id="PF00338">
    <property type="entry name" value="Ribosomal_S10"/>
    <property type="match status" value="1"/>
</dbReference>
<dbReference type="SUPFAM" id="SSF54999">
    <property type="entry name" value="Ribosomal protein S10"/>
    <property type="match status" value="1"/>
</dbReference>
<dbReference type="FunFam" id="3.30.70.600:FF:000004">
    <property type="entry name" value="30S ribosomal protein S10"/>
    <property type="match status" value="1"/>
</dbReference>
<dbReference type="STRING" id="691883.A0A058ZG45"/>
<evidence type="ECO:0000256" key="1">
    <source>
        <dbReference type="ARBA" id="ARBA00007102"/>
    </source>
</evidence>
<dbReference type="InterPro" id="IPR005729">
    <property type="entry name" value="Ribosomal_uS10_euk/arc"/>
</dbReference>
<dbReference type="SMART" id="SM01403">
    <property type="entry name" value="Ribosomal_S10"/>
    <property type="match status" value="1"/>
</dbReference>
<evidence type="ECO:0000259" key="5">
    <source>
        <dbReference type="SMART" id="SM01403"/>
    </source>
</evidence>
<dbReference type="Gene3D" id="3.30.70.600">
    <property type="entry name" value="Ribosomal protein S10 domain"/>
    <property type="match status" value="1"/>
</dbReference>
<accession>A0A058ZG45</accession>
<comment type="similarity">
    <text evidence="1">Belongs to the universal ribosomal protein uS10 family.</text>
</comment>
<feature type="domain" description="Small ribosomal subunit protein uS10" evidence="5">
    <location>
        <begin position="22"/>
        <end position="117"/>
    </location>
</feature>
<dbReference type="HAMAP" id="MF_00508">
    <property type="entry name" value="Ribosomal_uS10"/>
    <property type="match status" value="1"/>
</dbReference>
<evidence type="ECO:0000256" key="2">
    <source>
        <dbReference type="ARBA" id="ARBA00022980"/>
    </source>
</evidence>
<proteinExistence type="inferred from homology"/>
<dbReference type="GO" id="GO:0015935">
    <property type="term" value="C:small ribosomal subunit"/>
    <property type="evidence" value="ECO:0007669"/>
    <property type="project" value="InterPro"/>
</dbReference>
<dbReference type="PANTHER" id="PTHR11700">
    <property type="entry name" value="30S RIBOSOMAL PROTEIN S10 FAMILY MEMBER"/>
    <property type="match status" value="1"/>
</dbReference>
<protein>
    <recommendedName>
        <fullName evidence="4">Small ribosomal subunit protein uS10</fullName>
    </recommendedName>
</protein>
<evidence type="ECO:0000256" key="4">
    <source>
        <dbReference type="ARBA" id="ARBA00035162"/>
    </source>
</evidence>
<dbReference type="OrthoDB" id="10248551at2759"/>
<dbReference type="GeneID" id="20525193"/>
<dbReference type="EMBL" id="KB932201">
    <property type="protein sequence ID" value="KCV72898.1"/>
    <property type="molecule type" value="Genomic_DNA"/>
</dbReference>
<dbReference type="InterPro" id="IPR036838">
    <property type="entry name" value="Ribosomal_uS10_dom_sf"/>
</dbReference>
<dbReference type="eggNOG" id="KOG0900">
    <property type="taxonomic scope" value="Eukaryota"/>
</dbReference>
<evidence type="ECO:0000313" key="6">
    <source>
        <dbReference type="EMBL" id="KCV72898.1"/>
    </source>
</evidence>
<dbReference type="PRINTS" id="PR00971">
    <property type="entry name" value="RIBOSOMALS10"/>
</dbReference>